<feature type="compositionally biased region" description="Basic and acidic residues" evidence="1">
    <location>
        <begin position="1"/>
        <end position="12"/>
    </location>
</feature>
<evidence type="ECO:0000313" key="3">
    <source>
        <dbReference type="Proteomes" id="UP001314205"/>
    </source>
</evidence>
<comment type="caution">
    <text evidence="2">The sequence shown here is derived from an EMBL/GenBank/DDBJ whole genome shotgun (WGS) entry which is preliminary data.</text>
</comment>
<feature type="region of interest" description="Disordered" evidence="1">
    <location>
        <begin position="147"/>
        <end position="166"/>
    </location>
</feature>
<evidence type="ECO:0000313" key="2">
    <source>
        <dbReference type="EMBL" id="CAK1599511.1"/>
    </source>
</evidence>
<reference evidence="2 3" key="1">
    <citation type="submission" date="2023-11" db="EMBL/GenBank/DDBJ databases">
        <authorList>
            <person name="Hedman E."/>
            <person name="Englund M."/>
            <person name="Stromberg M."/>
            <person name="Nyberg Akerstrom W."/>
            <person name="Nylinder S."/>
            <person name="Jareborg N."/>
            <person name="Kallberg Y."/>
            <person name="Kronander E."/>
        </authorList>
    </citation>
    <scope>NUCLEOTIDE SEQUENCE [LARGE SCALE GENOMIC DNA]</scope>
</reference>
<accession>A0AAV1LW65</accession>
<feature type="region of interest" description="Disordered" evidence="1">
    <location>
        <begin position="1"/>
        <end position="39"/>
    </location>
</feature>
<feature type="compositionally biased region" description="Low complexity" evidence="1">
    <location>
        <begin position="96"/>
        <end position="111"/>
    </location>
</feature>
<dbReference type="Proteomes" id="UP001314205">
    <property type="component" value="Unassembled WGS sequence"/>
</dbReference>
<dbReference type="EMBL" id="CAVLGL010000115">
    <property type="protein sequence ID" value="CAK1599511.1"/>
    <property type="molecule type" value="Genomic_DNA"/>
</dbReference>
<keyword evidence="3" id="KW-1185">Reference proteome</keyword>
<evidence type="ECO:0000256" key="1">
    <source>
        <dbReference type="SAM" id="MobiDB-lite"/>
    </source>
</evidence>
<name>A0AAV1LW65_9NEOP</name>
<protein>
    <submittedName>
        <fullName evidence="2">Uncharacterized protein</fullName>
    </submittedName>
</protein>
<feature type="region of interest" description="Disordered" evidence="1">
    <location>
        <begin position="90"/>
        <end position="135"/>
    </location>
</feature>
<organism evidence="2 3">
    <name type="scientific">Parnassius mnemosyne</name>
    <name type="common">clouded apollo</name>
    <dbReference type="NCBI Taxonomy" id="213953"/>
    <lineage>
        <taxon>Eukaryota</taxon>
        <taxon>Metazoa</taxon>
        <taxon>Ecdysozoa</taxon>
        <taxon>Arthropoda</taxon>
        <taxon>Hexapoda</taxon>
        <taxon>Insecta</taxon>
        <taxon>Pterygota</taxon>
        <taxon>Neoptera</taxon>
        <taxon>Endopterygota</taxon>
        <taxon>Lepidoptera</taxon>
        <taxon>Glossata</taxon>
        <taxon>Ditrysia</taxon>
        <taxon>Papilionoidea</taxon>
        <taxon>Papilionidae</taxon>
        <taxon>Parnassiinae</taxon>
        <taxon>Parnassini</taxon>
        <taxon>Parnassius</taxon>
        <taxon>Driopa</taxon>
    </lineage>
</organism>
<gene>
    <name evidence="2" type="ORF">PARMNEM_LOCUS18383</name>
</gene>
<feature type="compositionally biased region" description="Acidic residues" evidence="1">
    <location>
        <begin position="13"/>
        <end position="25"/>
    </location>
</feature>
<sequence length="273" mass="31490">MDIRETIGKAEDIDCEEDSRDDDEDVPQRSQYSRKKSKMLNRGRKLVAACLKNHSPPEDLITLADLEELPSLLQSDVNIDRLAEFSAIMPSEQTLENPPSTTNSNPENDSTIILSKIPPSAPSTSAINNNENTGNDNLQVLEAEDNTDFSSDDSVQDPNFQPNDSPEILWEISNQQRIRAKRGRSDKSQWMYEQQKNKRMKGEGYLGRRKNEEGKIVYDVQKAPKEMKPRCEHNKNAKFFECYKLSDDSRLQIFKQFWLLNREAKRCFVTHLY</sequence>
<proteinExistence type="predicted"/>
<dbReference type="AlphaFoldDB" id="A0AAV1LW65"/>
<feature type="compositionally biased region" description="Polar residues" evidence="1">
    <location>
        <begin position="122"/>
        <end position="135"/>
    </location>
</feature>